<comment type="caution">
    <text evidence="2">The sequence shown here is derived from an EMBL/GenBank/DDBJ whole genome shotgun (WGS) entry which is preliminary data.</text>
</comment>
<dbReference type="eggNOG" id="COG2852">
    <property type="taxonomic scope" value="Bacteria"/>
</dbReference>
<dbReference type="OrthoDB" id="3173471at2"/>
<gene>
    <name evidence="2" type="ORF">BCAL_1975</name>
</gene>
<evidence type="ECO:0000259" key="1">
    <source>
        <dbReference type="Pfam" id="PF04480"/>
    </source>
</evidence>
<dbReference type="RefSeq" id="WP_052119234.1">
    <property type="nucleotide sequence ID" value="NZ_JDUV01000015.1"/>
</dbReference>
<accession>A0A087A0N0</accession>
<dbReference type="STRING" id="1437609.BCAL_1975"/>
<protein>
    <recommendedName>
        <fullName evidence="1">DUF559 domain-containing protein</fullName>
    </recommendedName>
</protein>
<dbReference type="Pfam" id="PF04480">
    <property type="entry name" value="DUF559"/>
    <property type="match status" value="1"/>
</dbReference>
<dbReference type="InterPro" id="IPR011335">
    <property type="entry name" value="Restrct_endonuc-II-like"/>
</dbReference>
<dbReference type="Proteomes" id="UP000029072">
    <property type="component" value="Unassembled WGS sequence"/>
</dbReference>
<dbReference type="InterPro" id="IPR007569">
    <property type="entry name" value="DUF559"/>
</dbReference>
<dbReference type="EMBL" id="JGYS01000017">
    <property type="protein sequence ID" value="KFI52330.1"/>
    <property type="molecule type" value="Genomic_DNA"/>
</dbReference>
<proteinExistence type="predicted"/>
<organism evidence="2 3">
    <name type="scientific">Bifidobacterium callitrichos DSM 23973</name>
    <dbReference type="NCBI Taxonomy" id="1437609"/>
    <lineage>
        <taxon>Bacteria</taxon>
        <taxon>Bacillati</taxon>
        <taxon>Actinomycetota</taxon>
        <taxon>Actinomycetes</taxon>
        <taxon>Bifidobacteriales</taxon>
        <taxon>Bifidobacteriaceae</taxon>
        <taxon>Bifidobacterium</taxon>
    </lineage>
</organism>
<evidence type="ECO:0000313" key="3">
    <source>
        <dbReference type="Proteomes" id="UP000029072"/>
    </source>
</evidence>
<dbReference type="AlphaFoldDB" id="A0A087A0N0"/>
<evidence type="ECO:0000313" key="2">
    <source>
        <dbReference type="EMBL" id="KFI52330.1"/>
    </source>
</evidence>
<name>A0A087A0N0_9BIFI</name>
<feature type="domain" description="DUF559" evidence="1">
    <location>
        <begin position="226"/>
        <end position="274"/>
    </location>
</feature>
<reference evidence="2 3" key="1">
    <citation type="submission" date="2014-03" db="EMBL/GenBank/DDBJ databases">
        <title>Genomics of Bifidobacteria.</title>
        <authorList>
            <person name="Ventura M."/>
            <person name="Milani C."/>
            <person name="Lugli G.A."/>
        </authorList>
    </citation>
    <scope>NUCLEOTIDE SEQUENCE [LARGE SCALE GENOMIC DNA]</scope>
    <source>
        <strain evidence="2 3">DSM 23973</strain>
    </source>
</reference>
<dbReference type="Gene3D" id="3.40.960.10">
    <property type="entry name" value="VSR Endonuclease"/>
    <property type="match status" value="1"/>
</dbReference>
<dbReference type="SUPFAM" id="SSF52980">
    <property type="entry name" value="Restriction endonuclease-like"/>
    <property type="match status" value="1"/>
</dbReference>
<sequence>MGDSMALTELTELKYRRMEVCAAIQRRTDWRPPYALSTALELMAIELPRMPALPSRRRMRYRKRSRTSEDVVVAVPHLNRRYRVKGVNAVVWRFPMDTVTVERQFACTSPPCTWAMFAPYVGLEELIVLGDSMTRRDGRLRRSTVEELGLYLDGAEEYARQEREAGRQCRMFRGYADCRRALPMIREGTDSSMETRTRLALMKYGLDCPRVNYPVFIGHGEKTLYLDLAYPEFKICVEYDGSHHAGQWLTDVKRRQILEDAGWKYVQVTTMDIGDDSSEAALAGRVAERIYEVTGSITPLTERKTIRQICDGRSRYRKPMHLRLGFTPLLNSGVGDGEALVDVIGDCDP</sequence>